<dbReference type="CDD" id="cd01129">
    <property type="entry name" value="PulE-GspE-like"/>
    <property type="match status" value="1"/>
</dbReference>
<dbReference type="SUPFAM" id="SSF52540">
    <property type="entry name" value="P-loop containing nucleoside triphosphate hydrolases"/>
    <property type="match status" value="1"/>
</dbReference>
<dbReference type="SUPFAM" id="SSF160246">
    <property type="entry name" value="EspE N-terminal domain-like"/>
    <property type="match status" value="1"/>
</dbReference>
<keyword evidence="2" id="KW-0067">ATP-binding</keyword>
<dbReference type="Gene3D" id="3.40.50.300">
    <property type="entry name" value="P-loop containing nucleotide triphosphate hydrolases"/>
    <property type="match status" value="1"/>
</dbReference>
<dbReference type="PROSITE" id="PS00662">
    <property type="entry name" value="T2SP_E"/>
    <property type="match status" value="1"/>
</dbReference>
<reference evidence="4" key="1">
    <citation type="submission" date="2018-06" db="EMBL/GenBank/DDBJ databases">
        <authorList>
            <person name="Zhirakovskaya E."/>
        </authorList>
    </citation>
    <scope>NUCLEOTIDE SEQUENCE</scope>
</reference>
<dbReference type="Pfam" id="PF05157">
    <property type="entry name" value="MshEN"/>
    <property type="match status" value="1"/>
</dbReference>
<sequence>MKKKEKFGQLLIKYDVITLEQLETALCEQKKGEELFGETLLRLGFVEEEMIYYPILAEQLGINFINLKKNEISAEAISKISAQYAYYYKIIPVEYKDDTLTIALTDPLDIHVLDGINLIIQCKVKTVLACERDILESIRKYYGVGAETIEQMMGTADLTPQQAIEVEDIEEEGSEASISKFVNQILLEAYKDRATDVHVEPYEKELVIRYRIDGTLYDAKVPPNIKYFMESISSRIKIMANLSIAEKRLPQDGRFKVRLKDIDLDLRVSFMPTPFGESIVIRILNATKLYTLAEIGLSVQDQQLMDHLIKKPHGIIFLTGPTGSGKTTTLYSSLSRINSIDRKIITIEDPIEYQIRGITQTQINPSIGFGFKEGLRSILRHDPDVIMVGEVRDLETAEIAIQVALTGHLVFSTLHTNDAASGVTRLLDMGLDAYLISSSVQCFIAQRLIRLLCKECKAPAEVTPEMAQEFGVKVKDVANVQIYHPKGCEKCNHTGFYGRQAMYEFLVIDDAVRDMIMSRATA</sequence>
<dbReference type="AlphaFoldDB" id="A0A3B1DHE5"/>
<keyword evidence="1" id="KW-0547">Nucleotide-binding</keyword>
<dbReference type="Gene3D" id="3.30.450.90">
    <property type="match status" value="1"/>
</dbReference>
<evidence type="ECO:0000256" key="1">
    <source>
        <dbReference type="ARBA" id="ARBA00022741"/>
    </source>
</evidence>
<feature type="domain" description="Bacterial type II secretion system protein E" evidence="3">
    <location>
        <begin position="379"/>
        <end position="393"/>
    </location>
</feature>
<dbReference type="Pfam" id="PF00437">
    <property type="entry name" value="T2SSE"/>
    <property type="match status" value="1"/>
</dbReference>
<feature type="non-terminal residue" evidence="4">
    <location>
        <position position="522"/>
    </location>
</feature>
<accession>A0A3B1DHE5</accession>
<dbReference type="GO" id="GO:0005524">
    <property type="term" value="F:ATP binding"/>
    <property type="evidence" value="ECO:0007669"/>
    <property type="project" value="UniProtKB-KW"/>
</dbReference>
<dbReference type="PANTHER" id="PTHR30258:SF3">
    <property type="entry name" value="SLL1921 PROTEIN"/>
    <property type="match status" value="1"/>
</dbReference>
<dbReference type="InterPro" id="IPR001482">
    <property type="entry name" value="T2SS/T4SS_dom"/>
</dbReference>
<name>A0A3B1DHE5_9ZZZZ</name>
<evidence type="ECO:0000259" key="3">
    <source>
        <dbReference type="PROSITE" id="PS00662"/>
    </source>
</evidence>
<dbReference type="GO" id="GO:0016887">
    <property type="term" value="F:ATP hydrolysis activity"/>
    <property type="evidence" value="ECO:0007669"/>
    <property type="project" value="TreeGrafter"/>
</dbReference>
<dbReference type="InterPro" id="IPR037257">
    <property type="entry name" value="T2SS_E_N_sf"/>
</dbReference>
<organism evidence="4">
    <name type="scientific">hydrothermal vent metagenome</name>
    <dbReference type="NCBI Taxonomy" id="652676"/>
    <lineage>
        <taxon>unclassified sequences</taxon>
        <taxon>metagenomes</taxon>
        <taxon>ecological metagenomes</taxon>
    </lineage>
</organism>
<gene>
    <name evidence="4" type="ORF">MNBD_UNCLBAC01-1066</name>
</gene>
<dbReference type="EMBL" id="UOGJ01000086">
    <property type="protein sequence ID" value="VAX36203.1"/>
    <property type="molecule type" value="Genomic_DNA"/>
</dbReference>
<proteinExistence type="predicted"/>
<dbReference type="Gene3D" id="3.30.300.160">
    <property type="entry name" value="Type II secretion system, protein E, N-terminal domain"/>
    <property type="match status" value="1"/>
</dbReference>
<dbReference type="InterPro" id="IPR027417">
    <property type="entry name" value="P-loop_NTPase"/>
</dbReference>
<evidence type="ECO:0000256" key="2">
    <source>
        <dbReference type="ARBA" id="ARBA00022840"/>
    </source>
</evidence>
<dbReference type="PANTHER" id="PTHR30258">
    <property type="entry name" value="TYPE II SECRETION SYSTEM PROTEIN GSPE-RELATED"/>
    <property type="match status" value="1"/>
</dbReference>
<evidence type="ECO:0000313" key="4">
    <source>
        <dbReference type="EMBL" id="VAX36203.1"/>
    </source>
</evidence>
<protein>
    <submittedName>
        <fullName evidence="4">General secretion pathway protein E</fullName>
    </submittedName>
</protein>
<dbReference type="GO" id="GO:0005886">
    <property type="term" value="C:plasma membrane"/>
    <property type="evidence" value="ECO:0007669"/>
    <property type="project" value="TreeGrafter"/>
</dbReference>
<dbReference type="InterPro" id="IPR007831">
    <property type="entry name" value="T2SS_GspE_N"/>
</dbReference>